<dbReference type="GeneID" id="95686399"/>
<dbReference type="InterPro" id="IPR025159">
    <property type="entry name" value="AbiEi_N"/>
</dbReference>
<evidence type="ECO:0000313" key="2">
    <source>
        <dbReference type="EMBL" id="TFF04359.1"/>
    </source>
</evidence>
<name>A0A4Y8QY50_9MICO</name>
<proteinExistence type="predicted"/>
<evidence type="ECO:0000259" key="1">
    <source>
        <dbReference type="Pfam" id="PF13338"/>
    </source>
</evidence>
<organism evidence="2 3">
    <name type="scientific">Cellulosimicrobium funkei</name>
    <dbReference type="NCBI Taxonomy" id="264251"/>
    <lineage>
        <taxon>Bacteria</taxon>
        <taxon>Bacillati</taxon>
        <taxon>Actinomycetota</taxon>
        <taxon>Actinomycetes</taxon>
        <taxon>Micrococcales</taxon>
        <taxon>Promicromonosporaceae</taxon>
        <taxon>Cellulosimicrobium</taxon>
    </lineage>
</organism>
<dbReference type="RefSeq" id="WP_061268895.1">
    <property type="nucleotide sequence ID" value="NZ_SOZH01000012.1"/>
</dbReference>
<comment type="caution">
    <text evidence="2">The sequence shown here is derived from an EMBL/GenBank/DDBJ whole genome shotgun (WGS) entry which is preliminary data.</text>
</comment>
<feature type="domain" description="AbiEi antitoxin N-terminal" evidence="1">
    <location>
        <begin position="9"/>
        <end position="55"/>
    </location>
</feature>
<dbReference type="EMBL" id="SOZH01000012">
    <property type="protein sequence ID" value="TFF04359.1"/>
    <property type="molecule type" value="Genomic_DNA"/>
</dbReference>
<reference evidence="2 3" key="1">
    <citation type="submission" date="2019-03" db="EMBL/GenBank/DDBJ databases">
        <title>Cellulosimicrobium funkei JCM14302 Assembly.</title>
        <authorList>
            <person name="Dou T."/>
        </authorList>
    </citation>
    <scope>NUCLEOTIDE SEQUENCE [LARGE SCALE GENOMIC DNA]</scope>
    <source>
        <strain evidence="2 3">JCM 14302</strain>
    </source>
</reference>
<protein>
    <recommendedName>
        <fullName evidence="1">AbiEi antitoxin N-terminal domain-containing protein</fullName>
    </recommendedName>
</protein>
<evidence type="ECO:0000313" key="3">
    <source>
        <dbReference type="Proteomes" id="UP000298003"/>
    </source>
</evidence>
<dbReference type="Proteomes" id="UP000298003">
    <property type="component" value="Unassembled WGS sequence"/>
</dbReference>
<accession>A0A4Y8QY50</accession>
<dbReference type="Pfam" id="PF13338">
    <property type="entry name" value="AbiEi_4"/>
    <property type="match status" value="1"/>
</dbReference>
<keyword evidence="3" id="KW-1185">Reference proteome</keyword>
<dbReference type="AlphaFoldDB" id="A0A4Y8QY50"/>
<gene>
    <name evidence="2" type="ORF">E1O70_18100</name>
</gene>
<sequence>MAGREARAQIAQIAADQWGLITTSQAAAVGVSRVLLSRMTSSGELERVTHGVYATPAAATDELLETKALWLTLDPARPAYERLEDLPTSGVLSHATAAALHGIGDLLDDRVEVTLPRRHRSRRPELRTHRGELRPYEVTRVDGLPVTTAARTIVDLVSIGNDRDHVATILREALRRGLATPRDVRDALVRHLGKERGVEVLDELVTAAGLDEASAEAAIADSDVVRRVAGELAARSLANAQLSLLSPDLMKRIAPDWNPAEGLVNLAGGLDVFKLRAADIIDTAGVGDALAAVRASMLPALDAAGVGDALAAVRASMLPALEAARAADWAVSGESAKAWAVVEQAENVKALDLVRNSVRERSDEEQEDQ</sequence>